<evidence type="ECO:0000256" key="7">
    <source>
        <dbReference type="ARBA" id="ARBA00032230"/>
    </source>
</evidence>
<feature type="region of interest" description="Disordered" evidence="9">
    <location>
        <begin position="79"/>
        <end position="105"/>
    </location>
</feature>
<dbReference type="EC" id="3.2.1.23" evidence="3 8"/>
<dbReference type="InterPro" id="IPR032312">
    <property type="entry name" value="LacZ_4"/>
</dbReference>
<dbReference type="GO" id="GO:0005990">
    <property type="term" value="P:lactose catabolic process"/>
    <property type="evidence" value="ECO:0007669"/>
    <property type="project" value="TreeGrafter"/>
</dbReference>
<dbReference type="eggNOG" id="COG3250">
    <property type="taxonomic scope" value="Bacteria"/>
</dbReference>
<dbReference type="InterPro" id="IPR008979">
    <property type="entry name" value="Galactose-bd-like_sf"/>
</dbReference>
<evidence type="ECO:0000256" key="6">
    <source>
        <dbReference type="ARBA" id="ARBA00023295"/>
    </source>
</evidence>
<dbReference type="InterPro" id="IPR006103">
    <property type="entry name" value="Glyco_hydro_2_cat"/>
</dbReference>
<dbReference type="Gene3D" id="2.60.120.260">
    <property type="entry name" value="Galactose-binding domain-like"/>
    <property type="match status" value="1"/>
</dbReference>
<organism evidence="11 12">
    <name type="scientific">Bifidobacterium scardovii</name>
    <dbReference type="NCBI Taxonomy" id="158787"/>
    <lineage>
        <taxon>Bacteria</taxon>
        <taxon>Bacillati</taxon>
        <taxon>Actinomycetota</taxon>
        <taxon>Actinomycetes</taxon>
        <taxon>Bifidobacteriales</taxon>
        <taxon>Bifidobacteriaceae</taxon>
        <taxon>Bifidobacterium</taxon>
    </lineage>
</organism>
<dbReference type="InterPro" id="IPR023230">
    <property type="entry name" value="Glyco_hydro_2_CS"/>
</dbReference>
<dbReference type="GO" id="GO:0030246">
    <property type="term" value="F:carbohydrate binding"/>
    <property type="evidence" value="ECO:0007669"/>
    <property type="project" value="InterPro"/>
</dbReference>
<accession>A0A087DGU0</accession>
<dbReference type="InterPro" id="IPR011013">
    <property type="entry name" value="Gal_mutarotase_sf_dom"/>
</dbReference>
<gene>
    <name evidence="11" type="ORF">BSCA_0794</name>
</gene>
<dbReference type="SUPFAM" id="SSF49785">
    <property type="entry name" value="Galactose-binding domain-like"/>
    <property type="match status" value="1"/>
</dbReference>
<comment type="similarity">
    <text evidence="2 8">Belongs to the glycosyl hydrolase 2 family.</text>
</comment>
<dbReference type="Pfam" id="PF02837">
    <property type="entry name" value="Glyco_hydro_2_N"/>
    <property type="match status" value="1"/>
</dbReference>
<evidence type="ECO:0000256" key="2">
    <source>
        <dbReference type="ARBA" id="ARBA00007401"/>
    </source>
</evidence>
<dbReference type="GO" id="GO:0004565">
    <property type="term" value="F:beta-galactosidase activity"/>
    <property type="evidence" value="ECO:0007669"/>
    <property type="project" value="UniProtKB-EC"/>
</dbReference>
<evidence type="ECO:0000313" key="12">
    <source>
        <dbReference type="Proteomes" id="UP000029033"/>
    </source>
</evidence>
<dbReference type="InterPro" id="IPR013783">
    <property type="entry name" value="Ig-like_fold"/>
</dbReference>
<dbReference type="SMART" id="SM01038">
    <property type="entry name" value="Bgal_small_N"/>
    <property type="match status" value="1"/>
</dbReference>
<dbReference type="InterPro" id="IPR036156">
    <property type="entry name" value="Beta-gal/glucu_dom_sf"/>
</dbReference>
<dbReference type="InterPro" id="IPR006102">
    <property type="entry name" value="Ig-like_GH2"/>
</dbReference>
<evidence type="ECO:0000256" key="3">
    <source>
        <dbReference type="ARBA" id="ARBA00012756"/>
    </source>
</evidence>
<feature type="region of interest" description="Disordered" evidence="9">
    <location>
        <begin position="791"/>
        <end position="820"/>
    </location>
</feature>
<reference evidence="11 12" key="1">
    <citation type="submission" date="2014-03" db="EMBL/GenBank/DDBJ databases">
        <title>Genomics of Bifidobacteria.</title>
        <authorList>
            <person name="Ventura M."/>
            <person name="Milani C."/>
            <person name="Lugli G.A."/>
        </authorList>
    </citation>
    <scope>NUCLEOTIDE SEQUENCE [LARGE SCALE GENOMIC DNA]</scope>
    <source>
        <strain evidence="11 12">LMG 21589</strain>
    </source>
</reference>
<proteinExistence type="inferred from homology"/>
<dbReference type="InterPro" id="IPR050347">
    <property type="entry name" value="Bact_Beta-galactosidase"/>
</dbReference>
<evidence type="ECO:0000256" key="4">
    <source>
        <dbReference type="ARBA" id="ARBA00013303"/>
    </source>
</evidence>
<protein>
    <recommendedName>
        <fullName evidence="4 8">Beta-galactosidase</fullName>
        <ecNumber evidence="3 8">3.2.1.23</ecNumber>
    </recommendedName>
    <alternativeName>
        <fullName evidence="7 8">Lactase</fullName>
    </alternativeName>
</protein>
<dbReference type="GeneID" id="85166409"/>
<dbReference type="Pfam" id="PF16353">
    <property type="entry name" value="LacZ_4"/>
    <property type="match status" value="1"/>
</dbReference>
<dbReference type="EMBL" id="JGZO01000006">
    <property type="protein sequence ID" value="KFI94740.1"/>
    <property type="molecule type" value="Genomic_DNA"/>
</dbReference>
<dbReference type="Pfam" id="PF02929">
    <property type="entry name" value="Bgal_small_N"/>
    <property type="match status" value="1"/>
</dbReference>
<dbReference type="Gene3D" id="2.70.98.10">
    <property type="match status" value="1"/>
</dbReference>
<feature type="compositionally biased region" description="Low complexity" evidence="9">
    <location>
        <begin position="79"/>
        <end position="104"/>
    </location>
</feature>
<evidence type="ECO:0000313" key="11">
    <source>
        <dbReference type="EMBL" id="KFI94740.1"/>
    </source>
</evidence>
<dbReference type="Gene3D" id="3.20.20.80">
    <property type="entry name" value="Glycosidases"/>
    <property type="match status" value="1"/>
</dbReference>
<comment type="caution">
    <text evidence="11">The sequence shown here is derived from an EMBL/GenBank/DDBJ whole genome shotgun (WGS) entry which is preliminary data.</text>
</comment>
<dbReference type="Proteomes" id="UP000029033">
    <property type="component" value="Unassembled WGS sequence"/>
</dbReference>
<feature type="domain" description="Beta galactosidase small chain/" evidence="10">
    <location>
        <begin position="824"/>
        <end position="1097"/>
    </location>
</feature>
<dbReference type="GO" id="GO:0009341">
    <property type="term" value="C:beta-galactosidase complex"/>
    <property type="evidence" value="ECO:0007669"/>
    <property type="project" value="InterPro"/>
</dbReference>
<dbReference type="PANTHER" id="PTHR46323">
    <property type="entry name" value="BETA-GALACTOSIDASE"/>
    <property type="match status" value="1"/>
</dbReference>
<dbReference type="PANTHER" id="PTHR46323:SF2">
    <property type="entry name" value="BETA-GALACTOSIDASE"/>
    <property type="match status" value="1"/>
</dbReference>
<dbReference type="InterPro" id="IPR006101">
    <property type="entry name" value="Glyco_hydro_2"/>
</dbReference>
<keyword evidence="5 8" id="KW-0378">Hydrolase</keyword>
<feature type="compositionally biased region" description="Low complexity" evidence="9">
    <location>
        <begin position="791"/>
        <end position="815"/>
    </location>
</feature>
<dbReference type="InterPro" id="IPR004199">
    <property type="entry name" value="B-gal_small/dom_5"/>
</dbReference>
<evidence type="ECO:0000256" key="1">
    <source>
        <dbReference type="ARBA" id="ARBA00001412"/>
    </source>
</evidence>
<evidence type="ECO:0000256" key="9">
    <source>
        <dbReference type="SAM" id="MobiDB-lite"/>
    </source>
</evidence>
<evidence type="ECO:0000256" key="5">
    <source>
        <dbReference type="ARBA" id="ARBA00022801"/>
    </source>
</evidence>
<dbReference type="RefSeq" id="WP_033517870.1">
    <property type="nucleotide sequence ID" value="NZ_CAUPKV010000021.1"/>
</dbReference>
<comment type="catalytic activity">
    <reaction evidence="1 8">
        <text>Hydrolysis of terminal non-reducing beta-D-galactose residues in beta-D-galactosides.</text>
        <dbReference type="EC" id="3.2.1.23"/>
    </reaction>
</comment>
<dbReference type="Pfam" id="PF02836">
    <property type="entry name" value="Glyco_hydro_2_C"/>
    <property type="match status" value="1"/>
</dbReference>
<keyword evidence="6 8" id="KW-0326">Glycosidase</keyword>
<evidence type="ECO:0000256" key="8">
    <source>
        <dbReference type="RuleBase" id="RU361154"/>
    </source>
</evidence>
<dbReference type="Gene3D" id="2.60.40.10">
    <property type="entry name" value="Immunoglobulins"/>
    <property type="match status" value="2"/>
</dbReference>
<dbReference type="STRING" id="158787.BSCA_0794"/>
<dbReference type="SUPFAM" id="SSF51445">
    <property type="entry name" value="(Trans)glycosidases"/>
    <property type="match status" value="1"/>
</dbReference>
<sequence length="1099" mass="120421">MSSSKLVATAACMDWLTDPTVFAVNREPAHSDHRFYDHAPLPGETMGLRQSLDGRWRVAVTEAPRHAFPSFPTATAAAAGNAAPATAQTNATSPTSPTTANATPDFALPDYDDTAFSGVEVPSMLEMAGLLTPKYVNQQYPWDGHADPKAPDIPDHGHVAVYRRDFAPSATIQAALRAGRRVTVTFHGAATAIYVWLNGAFIGYAEDSFTPSEFDVTAALREDGNILTVACYEFASASWLEDQDFWRLHGLFRSVEITAQPAAHIEDLHVTADYDHVSGGGTLDVRAIVRDADRAGRAKVSLADTDGSVLWCDDYDVASIVDTLDGSRFTDSTIGTAAIRFGTALASVLPWSAEDPRLYTLTITLTSDSGEIIEVVPQRFGFRRFAIVDGIMTLNGKRIVFRGADRHEFDARRGRAITEADMIADLTICKRNNINAIRASHYPNQSRWYELCDEYGIYLIDETNLETHGTWSSPGDVVMSDTAVPGSDERWLGACVDRVANMIGRDRNHPSVLIWSLGNESYAGDVFRAMYRFAHTADPTRPVHYEGMTWNRDYEDVTDIETRMYAKPDEIERYLTDDPRKPYLSCEYMHAMGNSVGGLHEYVALERYPHYQGGFIWDFIDQAIWQRIGDGTERLAYGGDFGDRPCDYEFSGNGLVFADRTPTPKLQEVKRLYANVTITPNGHGVAIANGNLFRSTEGDLFTARMLVNGEPRWQADCRFAVAAGETREFPIMFPDAAALAAGARGLGADGTIVEVTYEVSQRLAESTPWAPAGYEITFGQFTERVDGVAAAPDPAARADSGESDAGPSSPSGSGSVTMGRWNIGVRTPDSEILLSRAHGGIISFVRDGREMVIRRPSITCFRPLIDNDRGNASGFDRAQWFGAGRYASVTGTRIERTDAGVTAEYTYALAEPNRTAVTVRYAVDASSGRIRLTVNYPGGAQAPTLPAFGLEWMLPEQYANLRFYGLGPEETYRDRLHGARLGVFERTASEDCAAYLVPQETGNHEGVRWAEVTDGDGHGMRVSQAGDEPFAASLLPYSSLMLEEATHADELPAVRHTFLRLLAAQMGVGGDDSWGAPVHEAYQLPADRPYTLDVTLELI</sequence>
<dbReference type="AlphaFoldDB" id="A0A087DGU0"/>
<evidence type="ECO:0000259" key="10">
    <source>
        <dbReference type="SMART" id="SM01038"/>
    </source>
</evidence>
<dbReference type="InterPro" id="IPR006104">
    <property type="entry name" value="Glyco_hydro_2_N"/>
</dbReference>
<dbReference type="InterPro" id="IPR017853">
    <property type="entry name" value="GH"/>
</dbReference>
<dbReference type="InterPro" id="IPR023232">
    <property type="entry name" value="Glyco_hydro_2_AS"/>
</dbReference>
<dbReference type="SUPFAM" id="SSF49303">
    <property type="entry name" value="beta-Galactosidase/glucuronidase domain"/>
    <property type="match status" value="2"/>
</dbReference>
<keyword evidence="12" id="KW-1185">Reference proteome</keyword>
<dbReference type="PRINTS" id="PR00132">
    <property type="entry name" value="GLHYDRLASE2"/>
</dbReference>
<dbReference type="Pfam" id="PF00703">
    <property type="entry name" value="Glyco_hydro_2"/>
    <property type="match status" value="1"/>
</dbReference>
<dbReference type="SUPFAM" id="SSF74650">
    <property type="entry name" value="Galactose mutarotase-like"/>
    <property type="match status" value="1"/>
</dbReference>
<dbReference type="InterPro" id="IPR014718">
    <property type="entry name" value="GH-type_carb-bd"/>
</dbReference>
<dbReference type="PROSITE" id="PS00719">
    <property type="entry name" value="GLYCOSYL_HYDROL_F2_1"/>
    <property type="match status" value="1"/>
</dbReference>
<name>A0A087DGU0_9BIFI</name>
<dbReference type="PROSITE" id="PS00608">
    <property type="entry name" value="GLYCOSYL_HYDROL_F2_2"/>
    <property type="match status" value="1"/>
</dbReference>